<dbReference type="Gene3D" id="1.20.1250.20">
    <property type="entry name" value="MFS general substrate transporter like domains"/>
    <property type="match status" value="1"/>
</dbReference>
<dbReference type="PANTHER" id="PTHR43791">
    <property type="entry name" value="PERMEASE-RELATED"/>
    <property type="match status" value="1"/>
</dbReference>
<proteinExistence type="predicted"/>
<dbReference type="PANTHER" id="PTHR43791:SF39">
    <property type="entry name" value="TRANSPORTER LIZ1_SEO1, PUTATIVE (AFU_ORTHOLOGUE AFUA_3G00980)-RELATED"/>
    <property type="match status" value="1"/>
</dbReference>
<dbReference type="AlphaFoldDB" id="A0A0D7ADY5"/>
<comment type="subcellular location">
    <subcellularLocation>
        <location evidence="1">Membrane</location>
        <topology evidence="1">Multi-pass membrane protein</topology>
    </subcellularLocation>
</comment>
<evidence type="ECO:0000256" key="1">
    <source>
        <dbReference type="ARBA" id="ARBA00004141"/>
    </source>
</evidence>
<sequence>MRDIVWSALTIALAGAKNFGTLVALRFFTGLAEATFYPGMQHVLGSWYKPTELGKRACRQRNRADVQWFPADDLPHNTKPSYTYTERELAMACKRMNEIDRRAATGAFTKEKIHSFLTTWHIYTLVPIYVLYNNGLNPSLSMIYWFKSFNTSEKTVYSVGQINTYPLGEYAVQIVTS</sequence>
<evidence type="ECO:0000313" key="7">
    <source>
        <dbReference type="Proteomes" id="UP000054144"/>
    </source>
</evidence>
<dbReference type="GO" id="GO:0016020">
    <property type="term" value="C:membrane"/>
    <property type="evidence" value="ECO:0007669"/>
    <property type="project" value="UniProtKB-SubCell"/>
</dbReference>
<keyword evidence="5" id="KW-0472">Membrane</keyword>
<dbReference type="EMBL" id="KN881805">
    <property type="protein sequence ID" value="KIY48900.1"/>
    <property type="molecule type" value="Genomic_DNA"/>
</dbReference>
<keyword evidence="4" id="KW-1133">Transmembrane helix</keyword>
<dbReference type="Proteomes" id="UP000054144">
    <property type="component" value="Unassembled WGS sequence"/>
</dbReference>
<dbReference type="SUPFAM" id="SSF103473">
    <property type="entry name" value="MFS general substrate transporter"/>
    <property type="match status" value="1"/>
</dbReference>
<dbReference type="InterPro" id="IPR036259">
    <property type="entry name" value="MFS_trans_sf"/>
</dbReference>
<name>A0A0D7ADY5_9AGAR</name>
<evidence type="ECO:0000256" key="5">
    <source>
        <dbReference type="ARBA" id="ARBA00023136"/>
    </source>
</evidence>
<keyword evidence="3" id="KW-0812">Transmembrane</keyword>
<evidence type="ECO:0000256" key="4">
    <source>
        <dbReference type="ARBA" id="ARBA00022989"/>
    </source>
</evidence>
<organism evidence="6 7">
    <name type="scientific">Fistulina hepatica ATCC 64428</name>
    <dbReference type="NCBI Taxonomy" id="1128425"/>
    <lineage>
        <taxon>Eukaryota</taxon>
        <taxon>Fungi</taxon>
        <taxon>Dikarya</taxon>
        <taxon>Basidiomycota</taxon>
        <taxon>Agaricomycotina</taxon>
        <taxon>Agaricomycetes</taxon>
        <taxon>Agaricomycetidae</taxon>
        <taxon>Agaricales</taxon>
        <taxon>Fistulinaceae</taxon>
        <taxon>Fistulina</taxon>
    </lineage>
</organism>
<keyword evidence="7" id="KW-1185">Reference proteome</keyword>
<reference evidence="6 7" key="1">
    <citation type="journal article" date="2015" name="Fungal Genet. Biol.">
        <title>Evolution of novel wood decay mechanisms in Agaricales revealed by the genome sequences of Fistulina hepatica and Cylindrobasidium torrendii.</title>
        <authorList>
            <person name="Floudas D."/>
            <person name="Held B.W."/>
            <person name="Riley R."/>
            <person name="Nagy L.G."/>
            <person name="Koehler G."/>
            <person name="Ransdell A.S."/>
            <person name="Younus H."/>
            <person name="Chow J."/>
            <person name="Chiniquy J."/>
            <person name="Lipzen A."/>
            <person name="Tritt A."/>
            <person name="Sun H."/>
            <person name="Haridas S."/>
            <person name="LaButti K."/>
            <person name="Ohm R.A."/>
            <person name="Kues U."/>
            <person name="Blanchette R.A."/>
            <person name="Grigoriev I.V."/>
            <person name="Minto R.E."/>
            <person name="Hibbett D.S."/>
        </authorList>
    </citation>
    <scope>NUCLEOTIDE SEQUENCE [LARGE SCALE GENOMIC DNA]</scope>
    <source>
        <strain evidence="6 7">ATCC 64428</strain>
    </source>
</reference>
<keyword evidence="2" id="KW-0813">Transport</keyword>
<dbReference type="GO" id="GO:0022857">
    <property type="term" value="F:transmembrane transporter activity"/>
    <property type="evidence" value="ECO:0007669"/>
    <property type="project" value="TreeGrafter"/>
</dbReference>
<evidence type="ECO:0000256" key="3">
    <source>
        <dbReference type="ARBA" id="ARBA00022692"/>
    </source>
</evidence>
<accession>A0A0D7ADY5</accession>
<evidence type="ECO:0000313" key="6">
    <source>
        <dbReference type="EMBL" id="KIY48900.1"/>
    </source>
</evidence>
<evidence type="ECO:0000256" key="2">
    <source>
        <dbReference type="ARBA" id="ARBA00022448"/>
    </source>
</evidence>
<evidence type="ECO:0008006" key="8">
    <source>
        <dbReference type="Google" id="ProtNLM"/>
    </source>
</evidence>
<protein>
    <recommendedName>
        <fullName evidence="8">MFS general substrate transporter</fullName>
    </recommendedName>
</protein>
<gene>
    <name evidence="6" type="ORF">FISHEDRAFT_73231</name>
</gene>
<dbReference type="OrthoDB" id="3639251at2759"/>